<evidence type="ECO:0000313" key="1">
    <source>
        <dbReference type="EnsemblMetazoa" id="tetur08g08412.1"/>
    </source>
</evidence>
<dbReference type="Proteomes" id="UP000015104">
    <property type="component" value="Unassembled WGS sequence"/>
</dbReference>
<reference evidence="2" key="1">
    <citation type="submission" date="2011-08" db="EMBL/GenBank/DDBJ databases">
        <authorList>
            <person name="Rombauts S."/>
        </authorList>
    </citation>
    <scope>NUCLEOTIDE SEQUENCE</scope>
    <source>
        <strain evidence="2">London</strain>
    </source>
</reference>
<dbReference type="EMBL" id="CAEY01001941">
    <property type="status" value="NOT_ANNOTATED_CDS"/>
    <property type="molecule type" value="Genomic_DNA"/>
</dbReference>
<dbReference type="AlphaFoldDB" id="A0A158P4S2"/>
<dbReference type="STRING" id="32264.A0A158P4S2"/>
<reference evidence="1" key="2">
    <citation type="submission" date="2016-04" db="UniProtKB">
        <authorList>
            <consortium name="EnsemblMetazoa"/>
        </authorList>
    </citation>
    <scope>IDENTIFICATION</scope>
</reference>
<evidence type="ECO:0000313" key="2">
    <source>
        <dbReference type="Proteomes" id="UP000015104"/>
    </source>
</evidence>
<name>A0A158P4S2_TETUR</name>
<keyword evidence="2" id="KW-1185">Reference proteome</keyword>
<protein>
    <submittedName>
        <fullName evidence="1">Uncharacterized protein</fullName>
    </submittedName>
</protein>
<organism evidence="1 2">
    <name type="scientific">Tetranychus urticae</name>
    <name type="common">Two-spotted spider mite</name>
    <dbReference type="NCBI Taxonomy" id="32264"/>
    <lineage>
        <taxon>Eukaryota</taxon>
        <taxon>Metazoa</taxon>
        <taxon>Ecdysozoa</taxon>
        <taxon>Arthropoda</taxon>
        <taxon>Chelicerata</taxon>
        <taxon>Arachnida</taxon>
        <taxon>Acari</taxon>
        <taxon>Acariformes</taxon>
        <taxon>Trombidiformes</taxon>
        <taxon>Prostigmata</taxon>
        <taxon>Eleutherengona</taxon>
        <taxon>Raphignathae</taxon>
        <taxon>Tetranychoidea</taxon>
        <taxon>Tetranychidae</taxon>
        <taxon>Tetranychus</taxon>
    </lineage>
</organism>
<proteinExistence type="predicted"/>
<sequence>MEYLHSSSVPVSKTELQIFHVPPTQTAIESSYEVEYRPTSSVESGKSFEIQVQASDDFTDLQATMLHVYVSVTTSDGKGLGDVNKIKPVKNFANALFEQVDLFLGTVNTSQAHNMYHYQAWFEDELFRHPNPADKGRMEDVDEDTMKKSSFDLYYRLHLPLCEQDKLIINAVPMLFRFTKSADNFPLLKYDATDAASYLLKINYVSLHIKRVKLFPDAALSLLKGLSMSPAKYFVTRNETRCFDIGANISVAAIENIFTGMLPRRIIIGFVNDLAFGGSITHDPFKFEHFSINYLALYVDGVMIPSIPYTPNFSDGIYMREYVNLYRYLNQDEGHPQMNITHADYADGKTLFAFDLTADGSIGAENGTLSLIRRGIIRMQVKFSKSLVKPIKAIIFAQFDNYIAIDANRNVSIDY</sequence>
<dbReference type="EnsemblMetazoa" id="tetur08g08412.1">
    <property type="protein sequence ID" value="tetur08g08412.1"/>
    <property type="gene ID" value="tetur08g08412"/>
</dbReference>
<accession>A0A158P4S2</accession>